<accession>A0A8H2W289</accession>
<sequence length="116" mass="12695">MWAPKEYQTLVNALLRKHKDGTEPASPHINARKLAALFEGICPPTSNLIKAYGVRVLEIAGLAQEQTSQPSNSMFAVHNGVDGTLIWAAAISAFTALHVQFWTALQAISIWLELVK</sequence>
<dbReference type="OrthoDB" id="5354164at2759"/>
<protein>
    <submittedName>
        <fullName evidence="1">Ce9f9be7-abfb-43ec-ab92-24aa73e21e9a-CDS</fullName>
    </submittedName>
</protein>
<dbReference type="AlphaFoldDB" id="A0A8H2W289"/>
<reference evidence="1" key="1">
    <citation type="submission" date="2020-10" db="EMBL/GenBank/DDBJ databases">
        <authorList>
            <person name="Kusch S."/>
        </authorList>
    </citation>
    <scope>NUCLEOTIDE SEQUENCE</scope>
    <source>
        <strain evidence="1">SwB9</strain>
    </source>
</reference>
<gene>
    <name evidence="1" type="ORF">SCLTRI_LOCUS8540</name>
</gene>
<proteinExistence type="predicted"/>
<dbReference type="EMBL" id="CAJHIA010000032">
    <property type="protein sequence ID" value="CAD6448744.1"/>
    <property type="molecule type" value="Genomic_DNA"/>
</dbReference>
<dbReference type="Proteomes" id="UP000624404">
    <property type="component" value="Unassembled WGS sequence"/>
</dbReference>
<name>A0A8H2W289_9HELO</name>
<organism evidence="1 2">
    <name type="scientific">Sclerotinia trifoliorum</name>
    <dbReference type="NCBI Taxonomy" id="28548"/>
    <lineage>
        <taxon>Eukaryota</taxon>
        <taxon>Fungi</taxon>
        <taxon>Dikarya</taxon>
        <taxon>Ascomycota</taxon>
        <taxon>Pezizomycotina</taxon>
        <taxon>Leotiomycetes</taxon>
        <taxon>Helotiales</taxon>
        <taxon>Sclerotiniaceae</taxon>
        <taxon>Sclerotinia</taxon>
    </lineage>
</organism>
<comment type="caution">
    <text evidence="1">The sequence shown here is derived from an EMBL/GenBank/DDBJ whole genome shotgun (WGS) entry which is preliminary data.</text>
</comment>
<evidence type="ECO:0000313" key="2">
    <source>
        <dbReference type="Proteomes" id="UP000624404"/>
    </source>
</evidence>
<keyword evidence="2" id="KW-1185">Reference proteome</keyword>
<evidence type="ECO:0000313" key="1">
    <source>
        <dbReference type="EMBL" id="CAD6448744.1"/>
    </source>
</evidence>